<protein>
    <recommendedName>
        <fullName evidence="4">DUF3592 domain-containing protein</fullName>
    </recommendedName>
</protein>
<feature type="transmembrane region" description="Helical" evidence="1">
    <location>
        <begin position="6"/>
        <end position="22"/>
    </location>
</feature>
<dbReference type="EMBL" id="PVTY01000015">
    <property type="protein sequence ID" value="PRZ13428.1"/>
    <property type="molecule type" value="Genomic_DNA"/>
</dbReference>
<comment type="caution">
    <text evidence="2">The sequence shown here is derived from an EMBL/GenBank/DDBJ whole genome shotgun (WGS) entry which is preliminary data.</text>
</comment>
<keyword evidence="1" id="KW-1133">Transmembrane helix</keyword>
<dbReference type="AlphaFoldDB" id="A0A2T0YEX3"/>
<evidence type="ECO:0000256" key="1">
    <source>
        <dbReference type="SAM" id="Phobius"/>
    </source>
</evidence>
<keyword evidence="1" id="KW-0472">Membrane</keyword>
<organism evidence="2 3">
    <name type="scientific">Nesterenkonia sandarakina</name>
    <dbReference type="NCBI Taxonomy" id="272918"/>
    <lineage>
        <taxon>Bacteria</taxon>
        <taxon>Bacillati</taxon>
        <taxon>Actinomycetota</taxon>
        <taxon>Actinomycetes</taxon>
        <taxon>Micrococcales</taxon>
        <taxon>Micrococcaceae</taxon>
        <taxon>Nesterenkonia</taxon>
    </lineage>
</organism>
<proteinExistence type="predicted"/>
<evidence type="ECO:0000313" key="3">
    <source>
        <dbReference type="Proteomes" id="UP000238217"/>
    </source>
</evidence>
<feature type="transmembrane region" description="Helical" evidence="1">
    <location>
        <begin position="93"/>
        <end position="121"/>
    </location>
</feature>
<sequence>MSEVLTFVGVGIGSPLLLYGWLRRRLDGRRVPVEVVIIYDEDGARVRWFAEDDFYERPLQPRERAVVEGEQHRIGFVSDRDPSSMYWDPRSSIATVSLALGSVLVGVGVLGFVASLLALLIG</sequence>
<reference evidence="2 3" key="1">
    <citation type="submission" date="2018-03" db="EMBL/GenBank/DDBJ databases">
        <title>Comparative analysis of microorganisms from saline springs in Andes Mountain Range, Colombia.</title>
        <authorList>
            <person name="Rubin E."/>
        </authorList>
    </citation>
    <scope>NUCLEOTIDE SEQUENCE [LARGE SCALE GENOMIC DNA]</scope>
    <source>
        <strain evidence="2 3">CG 35</strain>
    </source>
</reference>
<dbReference type="Proteomes" id="UP000238217">
    <property type="component" value="Unassembled WGS sequence"/>
</dbReference>
<keyword evidence="1" id="KW-0812">Transmembrane</keyword>
<keyword evidence="3" id="KW-1185">Reference proteome</keyword>
<accession>A0A2T0YEX3</accession>
<evidence type="ECO:0000313" key="2">
    <source>
        <dbReference type="EMBL" id="PRZ13428.1"/>
    </source>
</evidence>
<evidence type="ECO:0008006" key="4">
    <source>
        <dbReference type="Google" id="ProtNLM"/>
    </source>
</evidence>
<name>A0A2T0YEX3_9MICC</name>
<gene>
    <name evidence="2" type="ORF">BCL67_11531</name>
</gene>